<dbReference type="InterPro" id="IPR036390">
    <property type="entry name" value="WH_DNA-bd_sf"/>
</dbReference>
<comment type="caution">
    <text evidence="6">The sequence shown here is derived from an EMBL/GenBank/DDBJ whole genome shotgun (WGS) entry which is preliminary data.</text>
</comment>
<proteinExistence type="predicted"/>
<evidence type="ECO:0000256" key="2">
    <source>
        <dbReference type="ARBA" id="ARBA00023015"/>
    </source>
</evidence>
<dbReference type="InterPro" id="IPR050313">
    <property type="entry name" value="Carb_Metab_HTH_regulators"/>
</dbReference>
<dbReference type="Gene3D" id="1.10.10.10">
    <property type="entry name" value="Winged helix-like DNA-binding domain superfamily/Winged helix DNA-binding domain"/>
    <property type="match status" value="1"/>
</dbReference>
<gene>
    <name evidence="6" type="ORF">SBX64_15270</name>
</gene>
<dbReference type="InterPro" id="IPR036388">
    <property type="entry name" value="WH-like_DNA-bd_sf"/>
</dbReference>
<dbReference type="PROSITE" id="PS00894">
    <property type="entry name" value="HTH_DEOR_1"/>
    <property type="match status" value="1"/>
</dbReference>
<accession>A0ABU4IXK5</accession>
<evidence type="ECO:0000313" key="7">
    <source>
        <dbReference type="Proteomes" id="UP001279860"/>
    </source>
</evidence>
<protein>
    <submittedName>
        <fullName evidence="6">DeoR/GlpR family DNA-binding transcription regulator</fullName>
    </submittedName>
</protein>
<dbReference type="EMBL" id="JAWRCP010000001">
    <property type="protein sequence ID" value="MDW6093898.1"/>
    <property type="molecule type" value="Genomic_DNA"/>
</dbReference>
<dbReference type="SUPFAM" id="SSF46785">
    <property type="entry name" value="Winged helix' DNA-binding domain"/>
    <property type="match status" value="1"/>
</dbReference>
<name>A0ABU4IXK5_9VIBR</name>
<dbReference type="Pfam" id="PF00455">
    <property type="entry name" value="DeoRC"/>
    <property type="match status" value="1"/>
</dbReference>
<keyword evidence="1" id="KW-0678">Repressor</keyword>
<dbReference type="SMART" id="SM01134">
    <property type="entry name" value="DeoRC"/>
    <property type="match status" value="1"/>
</dbReference>
<dbReference type="InterPro" id="IPR037171">
    <property type="entry name" value="NagB/RpiA_transferase-like"/>
</dbReference>
<keyword evidence="3 6" id="KW-0238">DNA-binding</keyword>
<evidence type="ECO:0000259" key="5">
    <source>
        <dbReference type="PROSITE" id="PS51000"/>
    </source>
</evidence>
<dbReference type="Pfam" id="PF08220">
    <property type="entry name" value="HTH_DeoR"/>
    <property type="match status" value="1"/>
</dbReference>
<dbReference type="Proteomes" id="UP001279860">
    <property type="component" value="Unassembled WGS sequence"/>
</dbReference>
<keyword evidence="2" id="KW-0805">Transcription regulation</keyword>
<evidence type="ECO:0000256" key="4">
    <source>
        <dbReference type="ARBA" id="ARBA00023163"/>
    </source>
</evidence>
<dbReference type="InterPro" id="IPR018356">
    <property type="entry name" value="Tscrpt_reg_HTH_DeoR_CS"/>
</dbReference>
<dbReference type="PRINTS" id="PR00037">
    <property type="entry name" value="HTHLACR"/>
</dbReference>
<feature type="domain" description="HTH deoR-type" evidence="5">
    <location>
        <begin position="2"/>
        <end position="57"/>
    </location>
</feature>
<organism evidence="6 7">
    <name type="scientific">Vibrio rhizosphaerae</name>
    <dbReference type="NCBI Taxonomy" id="398736"/>
    <lineage>
        <taxon>Bacteria</taxon>
        <taxon>Pseudomonadati</taxon>
        <taxon>Pseudomonadota</taxon>
        <taxon>Gammaproteobacteria</taxon>
        <taxon>Vibrionales</taxon>
        <taxon>Vibrionaceae</taxon>
        <taxon>Vibrio</taxon>
    </lineage>
</organism>
<dbReference type="RefSeq" id="WP_318585267.1">
    <property type="nucleotide sequence ID" value="NZ_JAWRCP010000001.1"/>
</dbReference>
<reference evidence="6 7" key="1">
    <citation type="submission" date="2023-11" db="EMBL/GenBank/DDBJ databases">
        <title>Plant-associative lifestyle of Vibrio porteresiae and its evolutionary dynamics.</title>
        <authorList>
            <person name="Rameshkumar N."/>
            <person name="Kirti K."/>
        </authorList>
    </citation>
    <scope>NUCLEOTIDE SEQUENCE [LARGE SCALE GENOMIC DNA]</scope>
    <source>
        <strain evidence="6 7">MSSRF7</strain>
    </source>
</reference>
<dbReference type="InterPro" id="IPR001034">
    <property type="entry name" value="DeoR_HTH"/>
</dbReference>
<dbReference type="PANTHER" id="PTHR30363">
    <property type="entry name" value="HTH-TYPE TRANSCRIPTIONAL REGULATOR SRLR-RELATED"/>
    <property type="match status" value="1"/>
</dbReference>
<evidence type="ECO:0000313" key="6">
    <source>
        <dbReference type="EMBL" id="MDW6093898.1"/>
    </source>
</evidence>
<dbReference type="PROSITE" id="PS51000">
    <property type="entry name" value="HTH_DEOR_2"/>
    <property type="match status" value="1"/>
</dbReference>
<dbReference type="SUPFAM" id="SSF100950">
    <property type="entry name" value="NagB/RpiA/CoA transferase-like"/>
    <property type="match status" value="1"/>
</dbReference>
<dbReference type="InterPro" id="IPR014036">
    <property type="entry name" value="DeoR-like_C"/>
</dbReference>
<sequence length="254" mass="27625">MSRVRHQKLLEIVRQQGYASIEFLAKKLDCSQPTIRRDLKKLCDENLLQRFHGGVTEADTDVRLGYRFKSEMMTDAKSVIAKAALACLEPTESCFIDTGTTCDRVASAMALLPGRQIMTHNLSAAMIFAAHGSEHNVIVTGGTLRGADGSLTGAKTCDEIRSYFADCALICASGLDSLGNVLDFDMEKVAVKKAMMSSATRSILLLDSSKFRKRGALKVAHLSEFDLCITDICPGPDYQALFKKAGTEFVVAGD</sequence>
<keyword evidence="4" id="KW-0804">Transcription</keyword>
<keyword evidence="7" id="KW-1185">Reference proteome</keyword>
<evidence type="ECO:0000256" key="3">
    <source>
        <dbReference type="ARBA" id="ARBA00023125"/>
    </source>
</evidence>
<evidence type="ECO:0000256" key="1">
    <source>
        <dbReference type="ARBA" id="ARBA00022491"/>
    </source>
</evidence>
<dbReference type="PANTHER" id="PTHR30363:SF4">
    <property type="entry name" value="GLYCEROL-3-PHOSPHATE REGULON REPRESSOR"/>
    <property type="match status" value="1"/>
</dbReference>
<dbReference type="SMART" id="SM00420">
    <property type="entry name" value="HTH_DEOR"/>
    <property type="match status" value="1"/>
</dbReference>
<dbReference type="GO" id="GO:0003677">
    <property type="term" value="F:DNA binding"/>
    <property type="evidence" value="ECO:0007669"/>
    <property type="project" value="UniProtKB-KW"/>
</dbReference>